<dbReference type="SUPFAM" id="SSF69593">
    <property type="entry name" value="Glycerol-3-phosphate (1)-acyltransferase"/>
    <property type="match status" value="1"/>
</dbReference>
<evidence type="ECO:0000313" key="2">
    <source>
        <dbReference type="EMBL" id="MFC4666801.1"/>
    </source>
</evidence>
<accession>A0ABV9KAX3</accession>
<reference evidence="3" key="1">
    <citation type="journal article" date="2019" name="Int. J. Syst. Evol. Microbiol.">
        <title>The Global Catalogue of Microorganisms (GCM) 10K type strain sequencing project: providing services to taxonomists for standard genome sequencing and annotation.</title>
        <authorList>
            <consortium name="The Broad Institute Genomics Platform"/>
            <consortium name="The Broad Institute Genome Sequencing Center for Infectious Disease"/>
            <person name="Wu L."/>
            <person name="Ma J."/>
        </authorList>
    </citation>
    <scope>NUCLEOTIDE SEQUENCE [LARGE SCALE GENOMIC DNA]</scope>
    <source>
        <strain evidence="3">CGMCC 4.7357</strain>
    </source>
</reference>
<protein>
    <submittedName>
        <fullName evidence="2">1-acyl-sn-glycerol-3-phosphate acyltransferase</fullName>
    </submittedName>
</protein>
<dbReference type="InterPro" id="IPR045746">
    <property type="entry name" value="ACT14924-like_Acyltransf_dom"/>
</dbReference>
<sequence>MKEDVQSIHIGEIIRQKSGKTAPRVVVRLLEKLIHQDEINYILSNYGHLSGLAFVKALMSYFDVRSEWINPQNLPDSGRCIFVCNHPLGAYDGITISHLVGTHYGDVRYVVNDLLYNLEPLRPIFIPVNKFGRQSKDSVRMLDQTLQSNIPLVSFPAGICSRKIDGKIQDLPWAKSFVKQAIEYDRPIVPLFFDGKNSNLFYNIELVRKWFGIKLNVGMALLPHEMFGVKHKRFDVYVGKPIMPCEIDSYGKTPKEIAQAIRKLVYTLKKK</sequence>
<dbReference type="Proteomes" id="UP001596020">
    <property type="component" value="Unassembled WGS sequence"/>
</dbReference>
<evidence type="ECO:0000313" key="3">
    <source>
        <dbReference type="Proteomes" id="UP001596020"/>
    </source>
</evidence>
<dbReference type="RefSeq" id="WP_380080225.1">
    <property type="nucleotide sequence ID" value="NZ_JBHSGO010000216.1"/>
</dbReference>
<comment type="caution">
    <text evidence="2">The sequence shown here is derived from an EMBL/GenBank/DDBJ whole genome shotgun (WGS) entry which is preliminary data.</text>
</comment>
<evidence type="ECO:0000259" key="1">
    <source>
        <dbReference type="SMART" id="SM00563"/>
    </source>
</evidence>
<name>A0ABV9KAX3_9PORP</name>
<feature type="domain" description="Phospholipid/glycerol acyltransferase" evidence="1">
    <location>
        <begin position="80"/>
        <end position="196"/>
    </location>
</feature>
<dbReference type="Pfam" id="PF19576">
    <property type="entry name" value="Acyltransf_2"/>
    <property type="match status" value="1"/>
</dbReference>
<keyword evidence="2" id="KW-0808">Transferase</keyword>
<proteinExistence type="predicted"/>
<keyword evidence="3" id="KW-1185">Reference proteome</keyword>
<keyword evidence="2" id="KW-0012">Acyltransferase</keyword>
<organism evidence="2 3">
    <name type="scientific">Falsiporphyromonas endometrii</name>
    <dbReference type="NCBI Taxonomy" id="1387297"/>
    <lineage>
        <taxon>Bacteria</taxon>
        <taxon>Pseudomonadati</taxon>
        <taxon>Bacteroidota</taxon>
        <taxon>Bacteroidia</taxon>
        <taxon>Bacteroidales</taxon>
        <taxon>Porphyromonadaceae</taxon>
        <taxon>Falsiporphyromonas</taxon>
    </lineage>
</organism>
<dbReference type="GO" id="GO:0016746">
    <property type="term" value="F:acyltransferase activity"/>
    <property type="evidence" value="ECO:0007669"/>
    <property type="project" value="UniProtKB-KW"/>
</dbReference>
<dbReference type="InterPro" id="IPR002123">
    <property type="entry name" value="Plipid/glycerol_acylTrfase"/>
</dbReference>
<gene>
    <name evidence="2" type="ORF">ACFO3G_09375</name>
</gene>
<dbReference type="SMART" id="SM00563">
    <property type="entry name" value="PlsC"/>
    <property type="match status" value="1"/>
</dbReference>
<dbReference type="EMBL" id="JBHSGO010000216">
    <property type="protein sequence ID" value="MFC4666801.1"/>
    <property type="molecule type" value="Genomic_DNA"/>
</dbReference>